<dbReference type="AlphaFoldDB" id="A0A1I7X6H7"/>
<evidence type="ECO:0000256" key="1">
    <source>
        <dbReference type="SAM" id="MobiDB-lite"/>
    </source>
</evidence>
<dbReference type="WBParaSite" id="Hba_13218">
    <property type="protein sequence ID" value="Hba_13218"/>
    <property type="gene ID" value="Hba_13218"/>
</dbReference>
<dbReference type="InterPro" id="IPR016024">
    <property type="entry name" value="ARM-type_fold"/>
</dbReference>
<dbReference type="GO" id="GO:0008017">
    <property type="term" value="F:microtubule binding"/>
    <property type="evidence" value="ECO:0007669"/>
    <property type="project" value="TreeGrafter"/>
</dbReference>
<dbReference type="SUPFAM" id="SSF48371">
    <property type="entry name" value="ARM repeat"/>
    <property type="match status" value="1"/>
</dbReference>
<dbReference type="PANTHER" id="PTHR21567:SF9">
    <property type="entry name" value="CLIP-ASSOCIATING PROTEIN"/>
    <property type="match status" value="1"/>
</dbReference>
<dbReference type="Gene3D" id="1.25.10.10">
    <property type="entry name" value="Leucine-rich Repeat Variant"/>
    <property type="match status" value="2"/>
</dbReference>
<name>A0A1I7X6H7_HETBA</name>
<dbReference type="Proteomes" id="UP000095283">
    <property type="component" value="Unplaced"/>
</dbReference>
<evidence type="ECO:0000313" key="3">
    <source>
        <dbReference type="WBParaSite" id="Hba_13218"/>
    </source>
</evidence>
<proteinExistence type="predicted"/>
<dbReference type="PANTHER" id="PTHR21567">
    <property type="entry name" value="CLASP"/>
    <property type="match status" value="1"/>
</dbReference>
<evidence type="ECO:0000313" key="2">
    <source>
        <dbReference type="Proteomes" id="UP000095283"/>
    </source>
</evidence>
<feature type="region of interest" description="Disordered" evidence="1">
    <location>
        <begin position="163"/>
        <end position="201"/>
    </location>
</feature>
<dbReference type="GO" id="GO:0000776">
    <property type="term" value="C:kinetochore"/>
    <property type="evidence" value="ECO:0007669"/>
    <property type="project" value="TreeGrafter"/>
</dbReference>
<dbReference type="InterPro" id="IPR011989">
    <property type="entry name" value="ARM-like"/>
</dbReference>
<organism evidence="2 3">
    <name type="scientific">Heterorhabditis bacteriophora</name>
    <name type="common">Entomopathogenic nematode worm</name>
    <dbReference type="NCBI Taxonomy" id="37862"/>
    <lineage>
        <taxon>Eukaryota</taxon>
        <taxon>Metazoa</taxon>
        <taxon>Ecdysozoa</taxon>
        <taxon>Nematoda</taxon>
        <taxon>Chromadorea</taxon>
        <taxon>Rhabditida</taxon>
        <taxon>Rhabditina</taxon>
        <taxon>Rhabditomorpha</taxon>
        <taxon>Strongyloidea</taxon>
        <taxon>Heterorhabditidae</taxon>
        <taxon>Heterorhabditis</taxon>
    </lineage>
</organism>
<reference evidence="3" key="1">
    <citation type="submission" date="2016-11" db="UniProtKB">
        <authorList>
            <consortium name="WormBaseParasite"/>
        </authorList>
    </citation>
    <scope>IDENTIFICATION</scope>
</reference>
<dbReference type="GO" id="GO:0045180">
    <property type="term" value="C:basal cortex"/>
    <property type="evidence" value="ECO:0007669"/>
    <property type="project" value="TreeGrafter"/>
</dbReference>
<protein>
    <submittedName>
        <fullName evidence="3">Clip-associating protein 1</fullName>
    </submittedName>
</protein>
<accession>A0A1I7X6H7</accession>
<dbReference type="GO" id="GO:0005815">
    <property type="term" value="C:microtubule organizing center"/>
    <property type="evidence" value="ECO:0007669"/>
    <property type="project" value="TreeGrafter"/>
</dbReference>
<feature type="compositionally biased region" description="Polar residues" evidence="1">
    <location>
        <begin position="185"/>
        <end position="201"/>
    </location>
</feature>
<keyword evidence="2" id="KW-1185">Reference proteome</keyword>
<dbReference type="GO" id="GO:0072686">
    <property type="term" value="C:mitotic spindle"/>
    <property type="evidence" value="ECO:0007669"/>
    <property type="project" value="TreeGrafter"/>
</dbReference>
<feature type="region of interest" description="Disordered" evidence="1">
    <location>
        <begin position="240"/>
        <end position="271"/>
    </location>
</feature>
<sequence>MMLIQNSAKVMATSGILTCQFIIKVKINVFNCLFYQLLFYFRQTQDLIYQMLSIWTESKLERSMTAIVESIKLGISDADPQARAAARNGYQQLEMHYPQQAQFLYQVFCTITITLRNFLKANASLTVLIKEIPAFFSGRSASEIDSGSVRRAAAYTPVKSRLVGTTAARNSPVRPTPSRSGLPPTRQTPLKTSNSVNPPGSLSQRIVFHVLAGSRSTSPTRFSTNRRVAASGMTTSSRILTSIPKNSMGREQSPRRYSSGRSSNGFSNGSVQQDMQRAVFNAIKNFSMNADDDEEFLLGGILKFDQADLTDAIRSCTSSNLNEKKEGLRALLEILRSGRSLPSSDIKKVCDTINKLLTEGNHKLMSNVLDILAVFVKSHHDSLTEWLQILLVRLLQKSGMEILPTVQNQLSSALQAVRLAFRADLQLTALCKYIQDPIHTPPVKVKGATLNYLNELLHIMDPGTELNRGEVRGAVYKIFQWMEDPKNNSIRMACERVIYGLFSLNTADFSSVLATFPPAWKEFAFGLLKKNGSGVDAAVFRMYDFIALTKRGPMRRIIMY</sequence>
<feature type="compositionally biased region" description="Low complexity" evidence="1">
    <location>
        <begin position="255"/>
        <end position="270"/>
    </location>
</feature>
<dbReference type="GO" id="GO:0090307">
    <property type="term" value="P:mitotic spindle assembly"/>
    <property type="evidence" value="ECO:0007669"/>
    <property type="project" value="TreeGrafter"/>
</dbReference>
<dbReference type="GO" id="GO:0040001">
    <property type="term" value="P:establishment of mitotic spindle localization"/>
    <property type="evidence" value="ECO:0007669"/>
    <property type="project" value="TreeGrafter"/>
</dbReference>
<dbReference type="GO" id="GO:0005881">
    <property type="term" value="C:cytoplasmic microtubule"/>
    <property type="evidence" value="ECO:0007669"/>
    <property type="project" value="TreeGrafter"/>
</dbReference>
<dbReference type="GO" id="GO:0005876">
    <property type="term" value="C:spindle microtubule"/>
    <property type="evidence" value="ECO:0007669"/>
    <property type="project" value="TreeGrafter"/>
</dbReference>